<comment type="caution">
    <text evidence="2">The sequence shown here is derived from an EMBL/GenBank/DDBJ whole genome shotgun (WGS) entry which is preliminary data.</text>
</comment>
<protein>
    <submittedName>
        <fullName evidence="2">Substrate-binding domain-containing protein</fullName>
    </submittedName>
</protein>
<dbReference type="GO" id="GO:0030973">
    <property type="term" value="F:molybdate ion binding"/>
    <property type="evidence" value="ECO:0007669"/>
    <property type="project" value="TreeGrafter"/>
</dbReference>
<dbReference type="RefSeq" id="WP_193917165.1">
    <property type="nucleotide sequence ID" value="NZ_JADEWL010000007.1"/>
</dbReference>
<sequence>MNNKRQSQQKNRTIVSLGIILASLGLAYAPVPGLQQTVVIVSGSELQEPLKQLEVQFERENPNIKLELKFQGSQEIVNKFIDNENDFTPTILIPANGEKLTELSTRYQASNSDEPFYEKPLPIAKTMLVGIAWQERGKVLFPDGRFRWDRVEKAMQSVKWSGIGGASDWGSFDFVTTNPTRSNSGQLTMSLWTQSKVGGNLNSSSFNNSAVESLFGLVKRSVYQPPRSTDILLEEFIAKGANDADVATVYESIALHRWEQATKTQGKPYQIYYLNPTIETISTAAIVKRNVDQGTANAGQKFLNFLTQPQQQAIFVQYGFRPANNSVDLKTVPNSPWNQNIPGAEIIPTGDKLPPPNTDIFGEIQRLWERVN</sequence>
<keyword evidence="1" id="KW-0812">Transmembrane</keyword>
<dbReference type="SUPFAM" id="SSF53850">
    <property type="entry name" value="Periplasmic binding protein-like II"/>
    <property type="match status" value="1"/>
</dbReference>
<organism evidence="2 3">
    <name type="scientific">Plectonema cf. radiosum LEGE 06105</name>
    <dbReference type="NCBI Taxonomy" id="945769"/>
    <lineage>
        <taxon>Bacteria</taxon>
        <taxon>Bacillati</taxon>
        <taxon>Cyanobacteriota</taxon>
        <taxon>Cyanophyceae</taxon>
        <taxon>Oscillatoriophycideae</taxon>
        <taxon>Oscillatoriales</taxon>
        <taxon>Microcoleaceae</taxon>
        <taxon>Plectonema</taxon>
    </lineage>
</organism>
<dbReference type="GO" id="GO:0015689">
    <property type="term" value="P:molybdate ion transport"/>
    <property type="evidence" value="ECO:0007669"/>
    <property type="project" value="TreeGrafter"/>
</dbReference>
<evidence type="ECO:0000313" key="3">
    <source>
        <dbReference type="Proteomes" id="UP000620559"/>
    </source>
</evidence>
<keyword evidence="1" id="KW-0472">Membrane</keyword>
<dbReference type="Proteomes" id="UP000620559">
    <property type="component" value="Unassembled WGS sequence"/>
</dbReference>
<dbReference type="EMBL" id="JADEWL010000007">
    <property type="protein sequence ID" value="MBE9211828.1"/>
    <property type="molecule type" value="Genomic_DNA"/>
</dbReference>
<accession>A0A8J7EXX0</accession>
<gene>
    <name evidence="2" type="ORF">IQ247_03690</name>
</gene>
<name>A0A8J7EXX0_9CYAN</name>
<keyword evidence="1" id="KW-1133">Transmembrane helix</keyword>
<dbReference type="PANTHER" id="PTHR30632">
    <property type="entry name" value="MOLYBDATE-BINDING PERIPLASMIC PROTEIN"/>
    <property type="match status" value="1"/>
</dbReference>
<reference evidence="2" key="1">
    <citation type="submission" date="2020-10" db="EMBL/GenBank/DDBJ databases">
        <authorList>
            <person name="Castelo-Branco R."/>
            <person name="Eusebio N."/>
            <person name="Adriana R."/>
            <person name="Vieira A."/>
            <person name="Brugerolle De Fraissinette N."/>
            <person name="Rezende De Castro R."/>
            <person name="Schneider M.P."/>
            <person name="Vasconcelos V."/>
            <person name="Leao P.N."/>
        </authorList>
    </citation>
    <scope>NUCLEOTIDE SEQUENCE</scope>
    <source>
        <strain evidence="2">LEGE 06105</strain>
    </source>
</reference>
<keyword evidence="3" id="KW-1185">Reference proteome</keyword>
<dbReference type="Pfam" id="PF13531">
    <property type="entry name" value="SBP_bac_11"/>
    <property type="match status" value="1"/>
</dbReference>
<dbReference type="Gene3D" id="3.40.190.10">
    <property type="entry name" value="Periplasmic binding protein-like II"/>
    <property type="match status" value="2"/>
</dbReference>
<dbReference type="AlphaFoldDB" id="A0A8J7EXX0"/>
<dbReference type="PANTHER" id="PTHR30632:SF0">
    <property type="entry name" value="SULFATE-BINDING PROTEIN"/>
    <property type="match status" value="1"/>
</dbReference>
<evidence type="ECO:0000313" key="2">
    <source>
        <dbReference type="EMBL" id="MBE9211828.1"/>
    </source>
</evidence>
<dbReference type="InterPro" id="IPR050682">
    <property type="entry name" value="ModA/WtpA"/>
</dbReference>
<feature type="transmembrane region" description="Helical" evidence="1">
    <location>
        <begin position="12"/>
        <end position="31"/>
    </location>
</feature>
<evidence type="ECO:0000256" key="1">
    <source>
        <dbReference type="SAM" id="Phobius"/>
    </source>
</evidence>
<proteinExistence type="predicted"/>